<sequence length="157" mass="16958">MSAVPENIHSVSQYNLEKGLLQGNPSLGQWKPRYQGGFDICGGAKRNTPFHEVELSNINNISSTTIGSSCSNKNNNTMETVEPACTVDSAALWRYPGNGIAWNPFTRDFGNCGSPLFNDSITNLEATPSPELPKTKTMLDSLPSLVIAAFSSTQISM</sequence>
<evidence type="ECO:0000313" key="2">
    <source>
        <dbReference type="Proteomes" id="UP001283361"/>
    </source>
</evidence>
<gene>
    <name evidence="1" type="ORF">RRG08_009521</name>
</gene>
<dbReference type="Proteomes" id="UP001283361">
    <property type="component" value="Unassembled WGS sequence"/>
</dbReference>
<keyword evidence="2" id="KW-1185">Reference proteome</keyword>
<evidence type="ECO:0000313" key="1">
    <source>
        <dbReference type="EMBL" id="KAK3798199.1"/>
    </source>
</evidence>
<dbReference type="AlphaFoldDB" id="A0AAE1B2I7"/>
<comment type="caution">
    <text evidence="1">The sequence shown here is derived from an EMBL/GenBank/DDBJ whole genome shotgun (WGS) entry which is preliminary data.</text>
</comment>
<name>A0AAE1B2I7_9GAST</name>
<proteinExistence type="predicted"/>
<reference evidence="1" key="1">
    <citation type="journal article" date="2023" name="G3 (Bethesda)">
        <title>A reference genome for the long-term kleptoplast-retaining sea slug Elysia crispata morphotype clarki.</title>
        <authorList>
            <person name="Eastman K.E."/>
            <person name="Pendleton A.L."/>
            <person name="Shaikh M.A."/>
            <person name="Suttiyut T."/>
            <person name="Ogas R."/>
            <person name="Tomko P."/>
            <person name="Gavelis G."/>
            <person name="Widhalm J.R."/>
            <person name="Wisecaver J.H."/>
        </authorList>
    </citation>
    <scope>NUCLEOTIDE SEQUENCE</scope>
    <source>
        <strain evidence="1">ECLA1</strain>
    </source>
</reference>
<organism evidence="1 2">
    <name type="scientific">Elysia crispata</name>
    <name type="common">lettuce slug</name>
    <dbReference type="NCBI Taxonomy" id="231223"/>
    <lineage>
        <taxon>Eukaryota</taxon>
        <taxon>Metazoa</taxon>
        <taxon>Spiralia</taxon>
        <taxon>Lophotrochozoa</taxon>
        <taxon>Mollusca</taxon>
        <taxon>Gastropoda</taxon>
        <taxon>Heterobranchia</taxon>
        <taxon>Euthyneura</taxon>
        <taxon>Panpulmonata</taxon>
        <taxon>Sacoglossa</taxon>
        <taxon>Placobranchoidea</taxon>
        <taxon>Plakobranchidae</taxon>
        <taxon>Elysia</taxon>
    </lineage>
</organism>
<dbReference type="EMBL" id="JAWDGP010000708">
    <property type="protein sequence ID" value="KAK3798199.1"/>
    <property type="molecule type" value="Genomic_DNA"/>
</dbReference>
<protein>
    <submittedName>
        <fullName evidence="1">Uncharacterized protein</fullName>
    </submittedName>
</protein>
<accession>A0AAE1B2I7</accession>